<keyword evidence="3" id="KW-0949">S-adenosyl-L-methionine</keyword>
<dbReference type="InterPro" id="IPR036464">
    <property type="entry name" value="Rubisco_LSMT_subst-bd_sf"/>
</dbReference>
<dbReference type="InterPro" id="IPR044432">
    <property type="entry name" value="Set10/Efm1_SET"/>
</dbReference>
<dbReference type="InterPro" id="IPR001214">
    <property type="entry name" value="SET_dom"/>
</dbReference>
<comment type="caution">
    <text evidence="5">The sequence shown here is derived from an EMBL/GenBank/DDBJ whole genome shotgun (WGS) entry which is preliminary data.</text>
</comment>
<evidence type="ECO:0000256" key="2">
    <source>
        <dbReference type="ARBA" id="ARBA00022679"/>
    </source>
</evidence>
<dbReference type="Pfam" id="PF00856">
    <property type="entry name" value="SET"/>
    <property type="match status" value="1"/>
</dbReference>
<dbReference type="CDD" id="cd19180">
    <property type="entry name" value="SET_SpSET10-like"/>
    <property type="match status" value="1"/>
</dbReference>
<dbReference type="Proteomes" id="UP001304243">
    <property type="component" value="Unassembled WGS sequence"/>
</dbReference>
<name>A0AAN7DRG8_9FUNG</name>
<evidence type="ECO:0000313" key="6">
    <source>
        <dbReference type="Proteomes" id="UP001304243"/>
    </source>
</evidence>
<keyword evidence="1" id="KW-0489">Methyltransferase</keyword>
<accession>A0AAN7DRG8</accession>
<feature type="domain" description="SET" evidence="4">
    <location>
        <begin position="21"/>
        <end position="234"/>
    </location>
</feature>
<dbReference type="GO" id="GO:0016279">
    <property type="term" value="F:protein-lysine N-methyltransferase activity"/>
    <property type="evidence" value="ECO:0007669"/>
    <property type="project" value="InterPro"/>
</dbReference>
<protein>
    <recommendedName>
        <fullName evidence="4">SET domain-containing protein</fullName>
    </recommendedName>
</protein>
<dbReference type="GeneID" id="89955745"/>
<proteinExistence type="predicted"/>
<dbReference type="SUPFAM" id="SSF81822">
    <property type="entry name" value="RuBisCo LSMT C-terminal, substrate-binding domain"/>
    <property type="match status" value="1"/>
</dbReference>
<keyword evidence="6" id="KW-1185">Reference proteome</keyword>
<dbReference type="SUPFAM" id="SSF82199">
    <property type="entry name" value="SET domain"/>
    <property type="match status" value="2"/>
</dbReference>
<dbReference type="RefSeq" id="XP_064688110.1">
    <property type="nucleotide sequence ID" value="XM_064831242.1"/>
</dbReference>
<gene>
    <name evidence="5" type="ORF">ATC70_012059</name>
</gene>
<sequence length="571" mass="65509">MEETAIESYLNWIKENGGSFKKIEFRHDMEGVGCVYTTDRVEENENFATVPFKLCITEKQARKALPDLASFSGRIVQTVYLLLQKHLGESSFYWPYINILPKMIKTPLIFDDNDIRYIQNTNLESATRERKAALFLDFEKMVEHLPQEIYKDDITWEDFLWGYSVFSSRAFPYTLIDPTSTDQSEVLFPLVDALNHKPNTKITWSRNGDPETGSLSFVAGQAHNTGDEIFNNYGPKSNEELLLGYGFCFEYNEFDHIAIKPNFSQDPNQETKLHILKQCQVSSGNADPLTFYFHRSNLPESFFQLMRVLVMNSMETEHYAICADARLLDFVGYRNEITMISMTLGLLKSKLHAIQSVHLETEHIPSWQKFALMYRAGQEDVLNATIYKVEEKKRNLIQQMFQDEKEGKLAPCAPFLSIVNPSYFQDQASSIELSGQDFITLDSVVMTPKRLLNKDAEFAAIISANFELEEEADMIMMLCLIRENANPSSPWRPFFNRVTTAAAVSQSATPSNPDKEDQAELREMYDSMIPAFNEAYPTVFDLNVFSFESFVWADTILNNYSIENPLAIVPL</sequence>
<dbReference type="PROSITE" id="PS50280">
    <property type="entry name" value="SET"/>
    <property type="match status" value="1"/>
</dbReference>
<reference evidence="5 6" key="1">
    <citation type="submission" date="2022-11" db="EMBL/GenBank/DDBJ databases">
        <title>Mucor velutinosus strain NIH1002 WGS.</title>
        <authorList>
            <person name="Subramanian P."/>
            <person name="Mullikin J.C."/>
            <person name="Segre J.A."/>
            <person name="Zelazny A.M."/>
        </authorList>
    </citation>
    <scope>NUCLEOTIDE SEQUENCE [LARGE SCALE GENOMIC DNA]</scope>
    <source>
        <strain evidence="5 6">NIH1002</strain>
    </source>
</reference>
<dbReference type="Gene3D" id="3.90.1410.10">
    <property type="entry name" value="set domain protein methyltransferase, domain 1"/>
    <property type="match status" value="2"/>
</dbReference>
<evidence type="ECO:0000259" key="4">
    <source>
        <dbReference type="PROSITE" id="PS50280"/>
    </source>
</evidence>
<dbReference type="GO" id="GO:0032259">
    <property type="term" value="P:methylation"/>
    <property type="evidence" value="ECO:0007669"/>
    <property type="project" value="UniProtKB-KW"/>
</dbReference>
<dbReference type="PANTHER" id="PTHR13271">
    <property type="entry name" value="UNCHARACTERIZED PUTATIVE METHYLTRANSFERASE"/>
    <property type="match status" value="1"/>
</dbReference>
<dbReference type="InterPro" id="IPR046341">
    <property type="entry name" value="SET_dom_sf"/>
</dbReference>
<evidence type="ECO:0000313" key="5">
    <source>
        <dbReference type="EMBL" id="KAK4521444.1"/>
    </source>
</evidence>
<dbReference type="InterPro" id="IPR050600">
    <property type="entry name" value="SETD3_SETD6_MTase"/>
</dbReference>
<dbReference type="AlphaFoldDB" id="A0AAN7DRG8"/>
<keyword evidence="2" id="KW-0808">Transferase</keyword>
<evidence type="ECO:0000256" key="3">
    <source>
        <dbReference type="ARBA" id="ARBA00022691"/>
    </source>
</evidence>
<evidence type="ECO:0000256" key="1">
    <source>
        <dbReference type="ARBA" id="ARBA00022603"/>
    </source>
</evidence>
<dbReference type="EMBL" id="JASEJX010000004">
    <property type="protein sequence ID" value="KAK4521444.1"/>
    <property type="molecule type" value="Genomic_DNA"/>
</dbReference>
<organism evidence="5 6">
    <name type="scientific">Mucor velutinosus</name>
    <dbReference type="NCBI Taxonomy" id="708070"/>
    <lineage>
        <taxon>Eukaryota</taxon>
        <taxon>Fungi</taxon>
        <taxon>Fungi incertae sedis</taxon>
        <taxon>Mucoromycota</taxon>
        <taxon>Mucoromycotina</taxon>
        <taxon>Mucoromycetes</taxon>
        <taxon>Mucorales</taxon>
        <taxon>Mucorineae</taxon>
        <taxon>Mucoraceae</taxon>
        <taxon>Mucor</taxon>
    </lineage>
</organism>
<dbReference type="Gene3D" id="3.90.1420.10">
    <property type="entry name" value="Rubisco LSMT, substrate-binding domain"/>
    <property type="match status" value="1"/>
</dbReference>